<proteinExistence type="predicted"/>
<accession>A0ABX5W4Q0</accession>
<reference evidence="2" key="1">
    <citation type="submission" date="2019-06" db="EMBL/GenBank/DDBJ databases">
        <title>Whole-Genome Sequence of Bradyrhizobium sp. 3 Strain 65S1MB.</title>
        <authorList>
            <person name="Bromfield E.S.P."/>
            <person name="Cloutier S."/>
            <person name="Nguyen H.D.T."/>
        </authorList>
    </citation>
    <scope>NUCLEOTIDE SEQUENCE [LARGE SCALE GENOMIC DNA]</scope>
    <source>
        <strain evidence="2">65S1MB</strain>
    </source>
</reference>
<reference evidence="1 2" key="2">
    <citation type="journal article" date="2020" name="Int. J. Syst. Evol. Microbiol.">
        <title>Description and complete genome sequences of Bradyrhizobium symbiodeficiens sp. nov., a non-symbiotic bacterium associated with legumes native to Canada.</title>
        <authorList>
            <person name="Bromfield E.S.P."/>
            <person name="Cloutier S."/>
            <person name="Nguyen H.D.T."/>
        </authorList>
    </citation>
    <scope>NUCLEOTIDE SEQUENCE [LARGE SCALE GENOMIC DNA]</scope>
    <source>
        <strain evidence="1 2">65S1MB</strain>
    </source>
</reference>
<dbReference type="EMBL" id="CP041090">
    <property type="protein sequence ID" value="QDF38265.1"/>
    <property type="molecule type" value="Genomic_DNA"/>
</dbReference>
<name>A0ABX5W4Q0_9BRAD</name>
<sequence>MADVQLSRSERQRAAYLKWRDVAPGMPADLAMEFMDKLIGGSTIRKLTSGIREFGPAIVSYERFKKHCELDPEWGAEAWQISRKNCNAGKSARFRAMTHCKRGHPLAGASRYQMDGYIARHCRICRAMRARRPAAVTSLQKAKVVELLKRRTPISHFTSGSGFVVSHVTFTHLRQVDAEINSLALVVLDGAVARGQKLRWSRLRNQVRREQENDYFKIRAMLPAGLPGRDDVVSLIFEDLLTGTLKREDVRSRIRGYIAAHNQTFATKYRKFGDSPLLSLDEAIFDDGSGTRGDNVSRGLWD</sequence>
<protein>
    <submittedName>
        <fullName evidence="1">Uncharacterized protein</fullName>
    </submittedName>
</protein>
<dbReference type="Proteomes" id="UP000319298">
    <property type="component" value="Chromosome"/>
</dbReference>
<dbReference type="RefSeq" id="WP_140479915.1">
    <property type="nucleotide sequence ID" value="NZ_CP041090.2"/>
</dbReference>
<keyword evidence="2" id="KW-1185">Reference proteome</keyword>
<gene>
    <name evidence="1" type="ORF">FJN17_12180</name>
</gene>
<evidence type="ECO:0000313" key="2">
    <source>
        <dbReference type="Proteomes" id="UP000319298"/>
    </source>
</evidence>
<organism evidence="1 2">
    <name type="scientific">Bradyrhizobium symbiodeficiens</name>
    <dbReference type="NCBI Taxonomy" id="1404367"/>
    <lineage>
        <taxon>Bacteria</taxon>
        <taxon>Pseudomonadati</taxon>
        <taxon>Pseudomonadota</taxon>
        <taxon>Alphaproteobacteria</taxon>
        <taxon>Hyphomicrobiales</taxon>
        <taxon>Nitrobacteraceae</taxon>
        <taxon>Bradyrhizobium</taxon>
    </lineage>
</organism>
<evidence type="ECO:0000313" key="1">
    <source>
        <dbReference type="EMBL" id="QDF38265.1"/>
    </source>
</evidence>